<dbReference type="SMART" id="SM00226">
    <property type="entry name" value="LMWPc"/>
    <property type="match status" value="1"/>
</dbReference>
<sequence length="157" mass="17983">MKKIKVLFVCLGNICRSPMAEFMMRHKVEKAGLSDVIETDSAGTSGWHDGSDMHCGTADMLDLHKIDSAGFVSRKVKLADRNNFDYIVAMDQQNLRDLQTLFGGKSDKLFVIAELVPDLQYDHIPDPWYTRNFQETYQLLDVCCDALLEKIRREHKL</sequence>
<reference evidence="7" key="1">
    <citation type="submission" date="2023-03" db="EMBL/GenBank/DDBJ databases">
        <title>Classification of Bisgaard taxon 6 and taxon 10 as Exercitatus varius gen. nov., spec. nov.</title>
        <authorList>
            <person name="Christensen H."/>
        </authorList>
    </citation>
    <scope>NUCLEOTIDE SEQUENCE</scope>
    <source>
        <strain evidence="7">86116</strain>
    </source>
</reference>
<comment type="similarity">
    <text evidence="1">Belongs to the low molecular weight phosphotyrosine protein phosphatase family.</text>
</comment>
<dbReference type="AlphaFoldDB" id="A0AAW6QC03"/>
<dbReference type="EMBL" id="JARQTW010000018">
    <property type="protein sequence ID" value="MDG2950838.1"/>
    <property type="molecule type" value="Genomic_DNA"/>
</dbReference>
<dbReference type="PANTHER" id="PTHR11717">
    <property type="entry name" value="LOW MOLECULAR WEIGHT PROTEIN TYROSINE PHOSPHATASE"/>
    <property type="match status" value="1"/>
</dbReference>
<evidence type="ECO:0000256" key="4">
    <source>
        <dbReference type="ARBA" id="ARBA00022912"/>
    </source>
</evidence>
<accession>A0AAW6QC03</accession>
<dbReference type="Pfam" id="PF01451">
    <property type="entry name" value="LMWPc"/>
    <property type="match status" value="1"/>
</dbReference>
<dbReference type="PANTHER" id="PTHR11717:SF7">
    <property type="entry name" value="LOW MOLECULAR WEIGHT PHOSPHOTYROSINE PROTEIN PHOSPHATASE"/>
    <property type="match status" value="1"/>
</dbReference>
<keyword evidence="4" id="KW-0904">Protein phosphatase</keyword>
<dbReference type="RefSeq" id="WP_317477768.1">
    <property type="nucleotide sequence ID" value="NZ_JARQTW010000018.1"/>
</dbReference>
<feature type="active site" description="Nucleophile" evidence="5">
    <location>
        <position position="10"/>
    </location>
</feature>
<evidence type="ECO:0000259" key="6">
    <source>
        <dbReference type="SMART" id="SM00226"/>
    </source>
</evidence>
<dbReference type="Proteomes" id="UP001214976">
    <property type="component" value="Unassembled WGS sequence"/>
</dbReference>
<dbReference type="EC" id="3.1.3.48" evidence="2"/>
<evidence type="ECO:0000313" key="8">
    <source>
        <dbReference type="Proteomes" id="UP001214976"/>
    </source>
</evidence>
<dbReference type="Gene3D" id="3.40.50.2300">
    <property type="match status" value="1"/>
</dbReference>
<dbReference type="InterPro" id="IPR023485">
    <property type="entry name" value="Ptyr_pPase"/>
</dbReference>
<evidence type="ECO:0000256" key="3">
    <source>
        <dbReference type="ARBA" id="ARBA00022801"/>
    </source>
</evidence>
<dbReference type="InterPro" id="IPR036196">
    <property type="entry name" value="Ptyr_pPase_sf"/>
</dbReference>
<gene>
    <name evidence="7" type="ORF">P7M15_10010</name>
</gene>
<evidence type="ECO:0000256" key="1">
    <source>
        <dbReference type="ARBA" id="ARBA00011063"/>
    </source>
</evidence>
<dbReference type="SUPFAM" id="SSF52788">
    <property type="entry name" value="Phosphotyrosine protein phosphatases I"/>
    <property type="match status" value="1"/>
</dbReference>
<dbReference type="GO" id="GO:0004725">
    <property type="term" value="F:protein tyrosine phosphatase activity"/>
    <property type="evidence" value="ECO:0007669"/>
    <property type="project" value="UniProtKB-EC"/>
</dbReference>
<feature type="active site" description="Proton donor" evidence="5">
    <location>
        <position position="126"/>
    </location>
</feature>
<feature type="domain" description="Phosphotyrosine protein phosphatase I" evidence="6">
    <location>
        <begin position="4"/>
        <end position="150"/>
    </location>
</feature>
<name>A0AAW6QC03_9PAST</name>
<evidence type="ECO:0000256" key="5">
    <source>
        <dbReference type="PIRSR" id="PIRSR617867-1"/>
    </source>
</evidence>
<dbReference type="InterPro" id="IPR017867">
    <property type="entry name" value="Tyr_phospatase_low_mol_wt"/>
</dbReference>
<dbReference type="InterPro" id="IPR050438">
    <property type="entry name" value="LMW_PTPase"/>
</dbReference>
<comment type="caution">
    <text evidence="7">The sequence shown here is derived from an EMBL/GenBank/DDBJ whole genome shotgun (WGS) entry which is preliminary data.</text>
</comment>
<dbReference type="PRINTS" id="PR00719">
    <property type="entry name" value="LMWPTPASE"/>
</dbReference>
<feature type="active site" evidence="5">
    <location>
        <position position="16"/>
    </location>
</feature>
<evidence type="ECO:0000313" key="7">
    <source>
        <dbReference type="EMBL" id="MDG2950838.1"/>
    </source>
</evidence>
<keyword evidence="3" id="KW-0378">Hydrolase</keyword>
<proteinExistence type="inferred from homology"/>
<organism evidence="7 8">
    <name type="scientific">Exercitatus varius</name>
    <dbReference type="NCBI Taxonomy" id="67857"/>
    <lineage>
        <taxon>Bacteria</taxon>
        <taxon>Pseudomonadati</taxon>
        <taxon>Pseudomonadota</taxon>
        <taxon>Gammaproteobacteria</taxon>
        <taxon>Pasteurellales</taxon>
        <taxon>Pasteurellaceae</taxon>
        <taxon>Exercitatus</taxon>
    </lineage>
</organism>
<dbReference type="CDD" id="cd16343">
    <property type="entry name" value="LMWPTP"/>
    <property type="match status" value="1"/>
</dbReference>
<protein>
    <recommendedName>
        <fullName evidence="2">protein-tyrosine-phosphatase</fullName>
        <ecNumber evidence="2">3.1.3.48</ecNumber>
    </recommendedName>
</protein>
<evidence type="ECO:0000256" key="2">
    <source>
        <dbReference type="ARBA" id="ARBA00013064"/>
    </source>
</evidence>